<protein>
    <submittedName>
        <fullName evidence="1">Uncharacterized protein</fullName>
    </submittedName>
</protein>
<dbReference type="EMBL" id="JARKIE010000254">
    <property type="protein sequence ID" value="KAJ7661033.1"/>
    <property type="molecule type" value="Genomic_DNA"/>
</dbReference>
<comment type="caution">
    <text evidence="1">The sequence shown here is derived from an EMBL/GenBank/DDBJ whole genome shotgun (WGS) entry which is preliminary data.</text>
</comment>
<name>A0AAD7G695_MYCRO</name>
<dbReference type="Proteomes" id="UP001221757">
    <property type="component" value="Unassembled WGS sequence"/>
</dbReference>
<evidence type="ECO:0000313" key="2">
    <source>
        <dbReference type="Proteomes" id="UP001221757"/>
    </source>
</evidence>
<accession>A0AAD7G695</accession>
<proteinExistence type="predicted"/>
<evidence type="ECO:0000313" key="1">
    <source>
        <dbReference type="EMBL" id="KAJ7661033.1"/>
    </source>
</evidence>
<dbReference type="AlphaFoldDB" id="A0AAD7G695"/>
<reference evidence="1" key="1">
    <citation type="submission" date="2023-03" db="EMBL/GenBank/DDBJ databases">
        <title>Massive genome expansion in bonnet fungi (Mycena s.s.) driven by repeated elements and novel gene families across ecological guilds.</title>
        <authorList>
            <consortium name="Lawrence Berkeley National Laboratory"/>
            <person name="Harder C.B."/>
            <person name="Miyauchi S."/>
            <person name="Viragh M."/>
            <person name="Kuo A."/>
            <person name="Thoen E."/>
            <person name="Andreopoulos B."/>
            <person name="Lu D."/>
            <person name="Skrede I."/>
            <person name="Drula E."/>
            <person name="Henrissat B."/>
            <person name="Morin E."/>
            <person name="Kohler A."/>
            <person name="Barry K."/>
            <person name="LaButti K."/>
            <person name="Morin E."/>
            <person name="Salamov A."/>
            <person name="Lipzen A."/>
            <person name="Mereny Z."/>
            <person name="Hegedus B."/>
            <person name="Baldrian P."/>
            <person name="Stursova M."/>
            <person name="Weitz H."/>
            <person name="Taylor A."/>
            <person name="Grigoriev I.V."/>
            <person name="Nagy L.G."/>
            <person name="Martin F."/>
            <person name="Kauserud H."/>
        </authorList>
    </citation>
    <scope>NUCLEOTIDE SEQUENCE</scope>
    <source>
        <strain evidence="1">CBHHK067</strain>
    </source>
</reference>
<gene>
    <name evidence="1" type="ORF">B0H17DRAFT_1144816</name>
</gene>
<sequence length="217" mass="24727">MAQARITRDPPALQTRLFHSGVQARVERALLLQLLETLSRIAASPKIEPVKKRFQRNEIREIKSNELSCSTFSKPFNGLQINPWAGLNLALLRDYLWFLVFLHSADFADSRMAQARGSFWSIHLNPAKLWSAVKAVSHSPYILHESEVDSQVRSIERRSVQHVLRRGSWMRTGPSGGRVRWTAKCSGFCVQVHKRDVGKVSIRTGSAKSRFWYNSGK</sequence>
<organism evidence="1 2">
    <name type="scientific">Mycena rosella</name>
    <name type="common">Pink bonnet</name>
    <name type="synonym">Agaricus rosellus</name>
    <dbReference type="NCBI Taxonomy" id="1033263"/>
    <lineage>
        <taxon>Eukaryota</taxon>
        <taxon>Fungi</taxon>
        <taxon>Dikarya</taxon>
        <taxon>Basidiomycota</taxon>
        <taxon>Agaricomycotina</taxon>
        <taxon>Agaricomycetes</taxon>
        <taxon>Agaricomycetidae</taxon>
        <taxon>Agaricales</taxon>
        <taxon>Marasmiineae</taxon>
        <taxon>Mycenaceae</taxon>
        <taxon>Mycena</taxon>
    </lineage>
</organism>
<keyword evidence="2" id="KW-1185">Reference proteome</keyword>